<organism evidence="2">
    <name type="scientific">uncultured marine virus</name>
    <dbReference type="NCBI Taxonomy" id="186617"/>
    <lineage>
        <taxon>Viruses</taxon>
        <taxon>environmental samples</taxon>
    </lineage>
</organism>
<accession>A0A0F7LAG2</accession>
<protein>
    <submittedName>
        <fullName evidence="2">Uncharacterized protein</fullName>
    </submittedName>
</protein>
<proteinExistence type="predicted"/>
<feature type="compositionally biased region" description="Low complexity" evidence="1">
    <location>
        <begin position="141"/>
        <end position="152"/>
    </location>
</feature>
<feature type="region of interest" description="Disordered" evidence="1">
    <location>
        <begin position="17"/>
        <end position="37"/>
    </location>
</feature>
<name>A0A0F7LAG2_9VIRU</name>
<evidence type="ECO:0000313" key="2">
    <source>
        <dbReference type="EMBL" id="AKH48367.1"/>
    </source>
</evidence>
<reference evidence="2" key="2">
    <citation type="submission" date="2015-03" db="EMBL/GenBank/DDBJ databases">
        <authorList>
            <person name="Chow C.-E.T."/>
            <person name="Winget D.M."/>
            <person name="White R.A.III."/>
            <person name="Hallam S.J."/>
            <person name="Suttle C.A."/>
        </authorList>
    </citation>
    <scope>NUCLEOTIDE SEQUENCE</scope>
    <source>
        <strain evidence="2">Oxic1_8</strain>
    </source>
</reference>
<evidence type="ECO:0000256" key="1">
    <source>
        <dbReference type="SAM" id="MobiDB-lite"/>
    </source>
</evidence>
<sequence>MSGRRLLLRDVGPFGAELVRGQQDPAEHRTDTRETRGRTCDRLRRTGEHSAKRLSGLRSRFVEFRNRLFATLPRPHGLRVVHVEIDCDRSGHRENSEGRGQAAFQGGEQNHHQVSRFEVRRSEPRRPPERGQDVGAGGFFSSRSLARAVRRA</sequence>
<dbReference type="EMBL" id="KR029603">
    <property type="protein sequence ID" value="AKH48367.1"/>
    <property type="molecule type" value="Genomic_DNA"/>
</dbReference>
<feature type="compositionally biased region" description="Basic and acidic residues" evidence="1">
    <location>
        <begin position="109"/>
        <end position="132"/>
    </location>
</feature>
<reference evidence="2" key="1">
    <citation type="journal article" date="2015" name="Front. Microbiol.">
        <title>Combining genomic sequencing methods to explore viral diversity and reveal potential virus-host interactions.</title>
        <authorList>
            <person name="Chow C.E."/>
            <person name="Winget D.M."/>
            <person name="White R.A.III."/>
            <person name="Hallam S.J."/>
            <person name="Suttle C.A."/>
        </authorList>
    </citation>
    <scope>NUCLEOTIDE SEQUENCE</scope>
    <source>
        <strain evidence="2">Oxic1_8</strain>
    </source>
</reference>
<feature type="region of interest" description="Disordered" evidence="1">
    <location>
        <begin position="90"/>
        <end position="152"/>
    </location>
</feature>
<feature type="compositionally biased region" description="Basic and acidic residues" evidence="1">
    <location>
        <begin position="25"/>
        <end position="37"/>
    </location>
</feature>